<feature type="domain" description="Methyltransferase type 11" evidence="4">
    <location>
        <begin position="51"/>
        <end position="139"/>
    </location>
</feature>
<gene>
    <name evidence="5" type="ORF">H9Y04_06970</name>
</gene>
<dbReference type="PANTHER" id="PTHR44942">
    <property type="entry name" value="METHYLTRANSF_11 DOMAIN-CONTAINING PROTEIN"/>
    <property type="match status" value="1"/>
</dbReference>
<dbReference type="CDD" id="cd02440">
    <property type="entry name" value="AdoMet_MTases"/>
    <property type="match status" value="1"/>
</dbReference>
<comment type="caution">
    <text evidence="5">The sequence shown here is derived from an EMBL/GenBank/DDBJ whole genome shotgun (WGS) entry which is preliminary data.</text>
</comment>
<evidence type="ECO:0000256" key="1">
    <source>
        <dbReference type="ARBA" id="ARBA00008361"/>
    </source>
</evidence>
<name>A0ABR7SC52_9ACTN</name>
<dbReference type="SUPFAM" id="SSF53335">
    <property type="entry name" value="S-adenosyl-L-methionine-dependent methyltransferases"/>
    <property type="match status" value="1"/>
</dbReference>
<protein>
    <submittedName>
        <fullName evidence="5">Class I SAM-dependent methyltransferase</fullName>
    </submittedName>
</protein>
<evidence type="ECO:0000256" key="3">
    <source>
        <dbReference type="ARBA" id="ARBA00022679"/>
    </source>
</evidence>
<keyword evidence="6" id="KW-1185">Reference proteome</keyword>
<evidence type="ECO:0000256" key="2">
    <source>
        <dbReference type="ARBA" id="ARBA00022603"/>
    </source>
</evidence>
<reference evidence="5 6" key="1">
    <citation type="submission" date="2020-08" db="EMBL/GenBank/DDBJ databases">
        <title>Genemic of Streptomyces polyaspartic.</title>
        <authorList>
            <person name="Liu W."/>
        </authorList>
    </citation>
    <scope>NUCLEOTIDE SEQUENCE [LARGE SCALE GENOMIC DNA]</scope>
    <source>
        <strain evidence="5 6">TRM66268-LWL</strain>
    </source>
</reference>
<dbReference type="InterPro" id="IPR013216">
    <property type="entry name" value="Methyltransf_11"/>
</dbReference>
<accession>A0ABR7SC52</accession>
<organism evidence="5 6">
    <name type="scientific">Streptomyces polyasparticus</name>
    <dbReference type="NCBI Taxonomy" id="2767826"/>
    <lineage>
        <taxon>Bacteria</taxon>
        <taxon>Bacillati</taxon>
        <taxon>Actinomycetota</taxon>
        <taxon>Actinomycetes</taxon>
        <taxon>Kitasatosporales</taxon>
        <taxon>Streptomycetaceae</taxon>
        <taxon>Streptomyces</taxon>
    </lineage>
</organism>
<keyword evidence="2 5" id="KW-0489">Methyltransferase</keyword>
<proteinExistence type="inferred from homology"/>
<dbReference type="GO" id="GO:0008168">
    <property type="term" value="F:methyltransferase activity"/>
    <property type="evidence" value="ECO:0007669"/>
    <property type="project" value="UniProtKB-KW"/>
</dbReference>
<dbReference type="GO" id="GO:0032259">
    <property type="term" value="P:methylation"/>
    <property type="evidence" value="ECO:0007669"/>
    <property type="project" value="UniProtKB-KW"/>
</dbReference>
<comment type="similarity">
    <text evidence="1">Belongs to the methyltransferase superfamily.</text>
</comment>
<evidence type="ECO:0000313" key="6">
    <source>
        <dbReference type="Proteomes" id="UP000642284"/>
    </source>
</evidence>
<sequence>MPTIPAGEPHRQRRMAESFGTDAARYDRARPHYPDALIDRIVDLGPGPDLLDVGCGTGIAARQLRAAGCTVLGVEPDARMAAYAHERYGLDVEVARFEDWQSADRTFDAVVSGQAWHWIDPVAGAAKAARVLRPGGRLSLFWNVFRLPAPVADALVAACREVLPDAPFDLSALGGQQADAYTPILGKVSQGLVEAGGFGTPVEWTCSWSRDRTRDEYLDEFPTSGAAARLAPQGLALVLDRVGAAIDALGGSFTMAYTTVELSAVRRP</sequence>
<dbReference type="PANTHER" id="PTHR44942:SF4">
    <property type="entry name" value="METHYLTRANSFERASE TYPE 11 DOMAIN-CONTAINING PROTEIN"/>
    <property type="match status" value="1"/>
</dbReference>
<dbReference type="Gene3D" id="3.40.50.150">
    <property type="entry name" value="Vaccinia Virus protein VP39"/>
    <property type="match status" value="1"/>
</dbReference>
<dbReference type="EMBL" id="JACTVJ010000004">
    <property type="protein sequence ID" value="MBC9712315.1"/>
    <property type="molecule type" value="Genomic_DNA"/>
</dbReference>
<dbReference type="InterPro" id="IPR029063">
    <property type="entry name" value="SAM-dependent_MTases_sf"/>
</dbReference>
<dbReference type="RefSeq" id="WP_187812779.1">
    <property type="nucleotide sequence ID" value="NZ_JACTVJ010000004.1"/>
</dbReference>
<dbReference type="Pfam" id="PF08241">
    <property type="entry name" value="Methyltransf_11"/>
    <property type="match status" value="1"/>
</dbReference>
<dbReference type="Proteomes" id="UP000642284">
    <property type="component" value="Unassembled WGS sequence"/>
</dbReference>
<evidence type="ECO:0000313" key="5">
    <source>
        <dbReference type="EMBL" id="MBC9712315.1"/>
    </source>
</evidence>
<keyword evidence="3" id="KW-0808">Transferase</keyword>
<dbReference type="InterPro" id="IPR051052">
    <property type="entry name" value="Diverse_substrate_MTase"/>
</dbReference>
<evidence type="ECO:0000259" key="4">
    <source>
        <dbReference type="Pfam" id="PF08241"/>
    </source>
</evidence>